<sequence>MDDRRRVLGPDGRIPHDPKEGIDIEAEALARGMMPPSVFEKLQKHVGQSFHAFGVRFILGAISPVGIAAGFVEVTGKQRKKEKPEGFFRKQVNERKRS</sequence>
<gene>
    <name evidence="3" type="ORF">TM448A02194_0003</name>
</gene>
<feature type="compositionally biased region" description="Basic and acidic residues" evidence="1">
    <location>
        <begin position="82"/>
        <end position="98"/>
    </location>
</feature>
<proteinExistence type="predicted"/>
<organism evidence="3">
    <name type="scientific">viral metagenome</name>
    <dbReference type="NCBI Taxonomy" id="1070528"/>
    <lineage>
        <taxon>unclassified sequences</taxon>
        <taxon>metagenomes</taxon>
        <taxon>organismal metagenomes</taxon>
    </lineage>
</organism>
<evidence type="ECO:0000256" key="1">
    <source>
        <dbReference type="SAM" id="MobiDB-lite"/>
    </source>
</evidence>
<keyword evidence="2" id="KW-1133">Transmembrane helix</keyword>
<keyword evidence="2" id="KW-0812">Transmembrane</keyword>
<protein>
    <submittedName>
        <fullName evidence="3">Uncharacterized protein</fullName>
    </submittedName>
</protein>
<reference evidence="3" key="1">
    <citation type="submission" date="2020-03" db="EMBL/GenBank/DDBJ databases">
        <title>The deep terrestrial virosphere.</title>
        <authorList>
            <person name="Holmfeldt K."/>
            <person name="Nilsson E."/>
            <person name="Simone D."/>
            <person name="Lopez-Fernandez M."/>
            <person name="Wu X."/>
            <person name="de Brujin I."/>
            <person name="Lundin D."/>
            <person name="Andersson A."/>
            <person name="Bertilsson S."/>
            <person name="Dopson M."/>
        </authorList>
    </citation>
    <scope>NUCLEOTIDE SEQUENCE</scope>
    <source>
        <strain evidence="3">TM448A02194</strain>
    </source>
</reference>
<accession>A0A6H1ZW93</accession>
<dbReference type="AlphaFoldDB" id="A0A6H1ZW93"/>
<evidence type="ECO:0000313" key="3">
    <source>
        <dbReference type="EMBL" id="QJA51535.1"/>
    </source>
</evidence>
<name>A0A6H1ZW93_9ZZZZ</name>
<feature type="region of interest" description="Disordered" evidence="1">
    <location>
        <begin position="79"/>
        <end position="98"/>
    </location>
</feature>
<dbReference type="EMBL" id="MT144271">
    <property type="protein sequence ID" value="QJA51535.1"/>
    <property type="molecule type" value="Genomic_DNA"/>
</dbReference>
<feature type="transmembrane region" description="Helical" evidence="2">
    <location>
        <begin position="50"/>
        <end position="72"/>
    </location>
</feature>
<evidence type="ECO:0000256" key="2">
    <source>
        <dbReference type="SAM" id="Phobius"/>
    </source>
</evidence>
<keyword evidence="2" id="KW-0472">Membrane</keyword>